<feature type="domain" description="Spondin-like TSP1" evidence="6">
    <location>
        <begin position="1339"/>
        <end position="1392"/>
    </location>
</feature>
<dbReference type="Proteomes" id="UP001642483">
    <property type="component" value="Unassembled WGS sequence"/>
</dbReference>
<dbReference type="EMBL" id="CAWYQH010000119">
    <property type="protein sequence ID" value="CAK8690487.1"/>
    <property type="molecule type" value="Genomic_DNA"/>
</dbReference>
<dbReference type="InterPro" id="IPR051418">
    <property type="entry name" value="Spondin/Thrombospondin_T1"/>
</dbReference>
<sequence length="1790" mass="202523">MLLGSTNLLFLRNTFHPSAHSCLWHLMYQIWFVVLFAIFQHISINRVGTYASDAGVWKTGQWNSCQGSCGPNGTHLRPVFCESKKFHVKIVHKKCDYDKKPNDQKACFKVCDNHRYEFHWKVGTWRKCTYNITNVAKPFNPYNICKTQRSYEGIQHRQVQCVSNSDDAYAVENYVCGRFHNFPTTEQTCQVPCPQDCVTSLFGHWSSCTRSCGNGTQIRTRRIIKMPKYDGAECPPLSEMRSCPNPAPCYQDNLNLKHKLKFGKWSNCSLAQVSVPQSSADVTKRTRSKQARNNHRRLRINEQLIGVKERQVFCLTESGISVGESETLSETCAMSQDCVVSAWSKWSECIALCGQNGTQIRTRKIRQLPIGDNAEHCPILYETQQCSDHDKSKPNLCKSYRWATGAWSSCELIHNVSCGGGLQTRHVYCIEDTHINRQQASLAFSSERSEAANAWAFMQPVEDVNCDQTYKPSDWQECNLPCKHKCDLGQWSDWSECALPSCPKDPSSDTRGSVKSNGSRNSKGFKRRIRPVYNDFGYSEDCKHAVEDIPCDRASCFSWYVASISSCRLESGNCGAGLAEQTLVCKDMWGKVVNNEMCTEVSSTPPQLLPCNVPCSNDCVLGEWGPWSPCTHSCKRSRGKPKLQTRQRIIIANPGPAGRPCPRGEDLSESRLCNQHQCSIYYWSTSKWGPCQQKDVIPLPIGLSSQITNLTSEKAILNFPQNNNSDVCGKGYQTRRVFCQKKGSSKTREKKCISWNKPMPSRECTLPCAKHCVLTTWSQWTSCHDECSKLIAKLSSWLSSFDRSLSVDVTDVYQRRKRYVVQPQVGWGEPCLRELEQSRQCPDDEQCSIYRWGFSQWSRCVLATAMTSIYDESNTCRGVKTRNIFCYRYTSNGRARSYNLTKCLQGTTKIPHATQPCKIPCPRNMAFDEWLQRSRCKATTVDVTTITVREGTQEYGYTSYDNTYYATAQMIARPFGQWSSCFIDERDLQQDAADECSAVQDAFNGEDRTTAIVFAEDPLCGRGRRKRALGCFEEGSNIMRDIPYCSYGAFEEEDCEVPCPFDCEMSDWSRWGECGNLDEGQTTPGVEVPLSLPCGENIQIQFKYFLDEQKNGGRPCPALDSLNQIYKSRPCYSECKSKFWFARGWTKCKPYNLRYEPSCGHGEQARTVECYSTSGYQKFARLVADKRQCDMDSSPLGARNCSLPCSGKCVFTEWSLWGPCMQLDGVMSGRTGTCKSAKRTRTRQIARWLESRDCSPQSLSESEDCRLNVNCFTYRWSWVEWSSCLLSEDSLCGQGYRKRRARCMRSDDVSVHPSKCARNKVTSPTPQFESCKVSCPVDCVVGAWSMWTQCSTTCGASRIRTRTRKVLREASKMGRSCPEDLIQTRPCCAKPCYDWALIGWKLCALSHGNCGEGIQESIVICQQHDGVEVDSTFCEMQQRKRLGDKRGHLYDVFTESQLTRPCRVPCPGECHMSEWSSWSICHADCNHPLTFNMTGTRTRSRAGYADDNISRKDCEMQEVQEEKCSNANCYNYIWKAGPYDGNIREVWCERREDNALVSSGCPEQLKPSTVCPEPCTAKFSYCTTAGTCECRSPFKVVRRPEVSCVMEEDTFITVRPRNNPKDLENIEKYVIHNTSDETTTLLHEPRQPENKTAPDDLSDWELFNPIKRDGGLKVWAYGAIAGLAVLLVFIIALTYLICAACRRGKGKKSSMYKYEKKHRRNNSSGSNVGVGMVVSSGVGSSVYGTGGNGLPPYYVSAPTSHLTPVHQNLSRTPSARSGFSFPDRYDSDRD</sequence>
<protein>
    <recommendedName>
        <fullName evidence="6">Spondin-like TSP1 domain-containing protein</fullName>
    </recommendedName>
</protein>
<name>A0ABP0GFD4_CLALP</name>
<feature type="region of interest" description="Disordered" evidence="4">
    <location>
        <begin position="1765"/>
        <end position="1790"/>
    </location>
</feature>
<evidence type="ECO:0000256" key="2">
    <source>
        <dbReference type="ARBA" id="ARBA00023157"/>
    </source>
</evidence>
<organism evidence="7 8">
    <name type="scientific">Clavelina lepadiformis</name>
    <name type="common">Light-bulb sea squirt</name>
    <name type="synonym">Ascidia lepadiformis</name>
    <dbReference type="NCBI Taxonomy" id="159417"/>
    <lineage>
        <taxon>Eukaryota</taxon>
        <taxon>Metazoa</taxon>
        <taxon>Chordata</taxon>
        <taxon>Tunicata</taxon>
        <taxon>Ascidiacea</taxon>
        <taxon>Aplousobranchia</taxon>
        <taxon>Clavelinidae</taxon>
        <taxon>Clavelina</taxon>
    </lineage>
</organism>
<proteinExistence type="predicted"/>
<keyword evidence="5" id="KW-0812">Transmembrane</keyword>
<feature type="compositionally biased region" description="Polar residues" evidence="4">
    <location>
        <begin position="509"/>
        <end position="522"/>
    </location>
</feature>
<keyword evidence="3" id="KW-0325">Glycoprotein</keyword>
<dbReference type="InterPro" id="IPR044004">
    <property type="entry name" value="TSP1_spondin_dom"/>
</dbReference>
<keyword evidence="5" id="KW-1133">Transmembrane helix</keyword>
<dbReference type="Pfam" id="PF00090">
    <property type="entry name" value="TSP_1"/>
    <property type="match status" value="3"/>
</dbReference>
<keyword evidence="8" id="KW-1185">Reference proteome</keyword>
<evidence type="ECO:0000313" key="8">
    <source>
        <dbReference type="Proteomes" id="UP001642483"/>
    </source>
</evidence>
<dbReference type="InterPro" id="IPR036383">
    <property type="entry name" value="TSP1_rpt_sf"/>
</dbReference>
<dbReference type="InterPro" id="IPR000884">
    <property type="entry name" value="TSP1_rpt"/>
</dbReference>
<feature type="domain" description="Spondin-like TSP1" evidence="6">
    <location>
        <begin position="338"/>
        <end position="389"/>
    </location>
</feature>
<dbReference type="SUPFAM" id="SSF82895">
    <property type="entry name" value="TSP-1 type 1 repeat"/>
    <property type="match status" value="7"/>
</dbReference>
<accession>A0ABP0GFD4</accession>
<gene>
    <name evidence="7" type="ORF">CVLEPA_LOCUS23102</name>
</gene>
<evidence type="ECO:0000256" key="3">
    <source>
        <dbReference type="ARBA" id="ARBA00023180"/>
    </source>
</evidence>
<evidence type="ECO:0000313" key="7">
    <source>
        <dbReference type="EMBL" id="CAK8690487.1"/>
    </source>
</evidence>
<keyword evidence="1" id="KW-0732">Signal</keyword>
<reference evidence="7 8" key="1">
    <citation type="submission" date="2024-02" db="EMBL/GenBank/DDBJ databases">
        <authorList>
            <person name="Daric V."/>
            <person name="Darras S."/>
        </authorList>
    </citation>
    <scope>NUCLEOTIDE SEQUENCE [LARGE SCALE GENOMIC DNA]</scope>
</reference>
<dbReference type="PANTHER" id="PTHR11311">
    <property type="entry name" value="SPONDIN"/>
    <property type="match status" value="1"/>
</dbReference>
<feature type="transmembrane region" description="Helical" evidence="5">
    <location>
        <begin position="1674"/>
        <end position="1701"/>
    </location>
</feature>
<evidence type="ECO:0000259" key="6">
    <source>
        <dbReference type="Pfam" id="PF19028"/>
    </source>
</evidence>
<comment type="caution">
    <text evidence="7">The sequence shown here is derived from an EMBL/GenBank/DDBJ whole genome shotgun (WGS) entry which is preliminary data.</text>
</comment>
<keyword evidence="2" id="KW-1015">Disulfide bond</keyword>
<evidence type="ECO:0000256" key="4">
    <source>
        <dbReference type="SAM" id="MobiDB-lite"/>
    </source>
</evidence>
<feature type="domain" description="Spondin-like TSP1" evidence="6">
    <location>
        <begin position="197"/>
        <end position="246"/>
    </location>
</feature>
<dbReference type="SMART" id="SM00209">
    <property type="entry name" value="TSP1"/>
    <property type="match status" value="10"/>
</dbReference>
<dbReference type="Gene3D" id="2.20.100.10">
    <property type="entry name" value="Thrombospondin type-1 (TSP1) repeat"/>
    <property type="match status" value="8"/>
</dbReference>
<keyword evidence="5" id="KW-0472">Membrane</keyword>
<evidence type="ECO:0000256" key="5">
    <source>
        <dbReference type="SAM" id="Phobius"/>
    </source>
</evidence>
<dbReference type="Pfam" id="PF19028">
    <property type="entry name" value="TSP1_spondin"/>
    <property type="match status" value="3"/>
</dbReference>
<feature type="region of interest" description="Disordered" evidence="4">
    <location>
        <begin position="504"/>
        <end position="523"/>
    </location>
</feature>
<dbReference type="PROSITE" id="PS50092">
    <property type="entry name" value="TSP1"/>
    <property type="match status" value="8"/>
</dbReference>
<dbReference type="PANTHER" id="PTHR11311:SF30">
    <property type="entry name" value="SPONDIN-LIKE TSP1 DOMAIN-CONTAINING PROTEIN"/>
    <property type="match status" value="1"/>
</dbReference>
<evidence type="ECO:0000256" key="1">
    <source>
        <dbReference type="ARBA" id="ARBA00022729"/>
    </source>
</evidence>
<dbReference type="Pfam" id="PF19030">
    <property type="entry name" value="TSP1_ADAMTS"/>
    <property type="match status" value="1"/>
</dbReference>
<feature type="compositionally biased region" description="Polar residues" evidence="4">
    <location>
        <begin position="1765"/>
        <end position="1777"/>
    </location>
</feature>